<organism evidence="2 3">
    <name type="scientific">Clytia hemisphaerica</name>
    <dbReference type="NCBI Taxonomy" id="252671"/>
    <lineage>
        <taxon>Eukaryota</taxon>
        <taxon>Metazoa</taxon>
        <taxon>Cnidaria</taxon>
        <taxon>Hydrozoa</taxon>
        <taxon>Hydroidolina</taxon>
        <taxon>Leptothecata</taxon>
        <taxon>Obeliida</taxon>
        <taxon>Clytiidae</taxon>
        <taxon>Clytia</taxon>
    </lineage>
</organism>
<dbReference type="RefSeq" id="XP_066915310.1">
    <property type="nucleotide sequence ID" value="XM_067059209.1"/>
</dbReference>
<evidence type="ECO:0000313" key="2">
    <source>
        <dbReference type="EnsemblMetazoa" id="CLYHEMP013738.1"/>
    </source>
</evidence>
<dbReference type="Proteomes" id="UP000594262">
    <property type="component" value="Unplaced"/>
</dbReference>
<dbReference type="AlphaFoldDB" id="A0A7M5WVF7"/>
<dbReference type="InterPro" id="IPR031947">
    <property type="entry name" value="Headcase_mid"/>
</dbReference>
<evidence type="ECO:0000313" key="3">
    <source>
        <dbReference type="Proteomes" id="UP000594262"/>
    </source>
</evidence>
<name>A0A7M5WVF7_9CNID</name>
<keyword evidence="3" id="KW-1185">Reference proteome</keyword>
<dbReference type="PANTHER" id="PTHR13425:SF3">
    <property type="entry name" value="HEADCASE PROTEIN HOMOLOG"/>
    <property type="match status" value="1"/>
</dbReference>
<reference evidence="2" key="1">
    <citation type="submission" date="2021-01" db="UniProtKB">
        <authorList>
            <consortium name="EnsemblMetazoa"/>
        </authorList>
    </citation>
    <scope>IDENTIFICATION</scope>
</reference>
<dbReference type="PANTHER" id="PTHR13425">
    <property type="entry name" value="HEADCASE PROTEIN"/>
    <property type="match status" value="1"/>
</dbReference>
<sequence>MSNMQVHQSRTTLEENFVFGSPPLLNGFSYNSCRAQESANQDCNYYESGQTDMSYCHHPSKYGNSRTTYSGLPMKTGGANSSSMLDSLNQLYLNGNRPYHNENSRKILEQAGLKMQQQQNFNNNNSLNSSPKNFELVFKKRKDLRVLKSVLSTERFRKVTMMFGGGDEHGREIVESVHNSMRKSNTGSMCCLFCNTESQVYENFPIVDGTLFLSPVKLSQNCIRFVDDKVSDGPSASPTPQRHMCFICVSCLEGKPNKLQCSSCYSPWNGSFFQVGTLYSYNILSAIPCCEARVKCKNCHKSIIDWNNGDATTLFFSHFSSSAVCPHCNVEDFHYVKPLDTLRKLNFW</sequence>
<dbReference type="GeneID" id="136802480"/>
<dbReference type="Pfam" id="PF16002">
    <property type="entry name" value="Headcase"/>
    <property type="match status" value="1"/>
</dbReference>
<dbReference type="OrthoDB" id="10012848at2759"/>
<protein>
    <recommendedName>
        <fullName evidence="1">Headcase middle domain-containing protein</fullName>
    </recommendedName>
</protein>
<proteinExistence type="predicted"/>
<evidence type="ECO:0000259" key="1">
    <source>
        <dbReference type="Pfam" id="PF16002"/>
    </source>
</evidence>
<accession>A0A7M5WVF7</accession>
<dbReference type="EnsemblMetazoa" id="CLYHEMT013738.1">
    <property type="protein sequence ID" value="CLYHEMP013738.1"/>
    <property type="gene ID" value="CLYHEMG013738"/>
</dbReference>
<feature type="domain" description="Headcase middle" evidence="1">
    <location>
        <begin position="136"/>
        <end position="339"/>
    </location>
</feature>
<dbReference type="InterPro" id="IPR026066">
    <property type="entry name" value="Headcase"/>
</dbReference>